<evidence type="ECO:0000313" key="3">
    <source>
        <dbReference type="Proteomes" id="UP000499080"/>
    </source>
</evidence>
<gene>
    <name evidence="2" type="ORF">AVEN_172507_1</name>
</gene>
<organism evidence="2 3">
    <name type="scientific">Araneus ventricosus</name>
    <name type="common">Orbweaver spider</name>
    <name type="synonym">Epeira ventricosa</name>
    <dbReference type="NCBI Taxonomy" id="182803"/>
    <lineage>
        <taxon>Eukaryota</taxon>
        <taxon>Metazoa</taxon>
        <taxon>Ecdysozoa</taxon>
        <taxon>Arthropoda</taxon>
        <taxon>Chelicerata</taxon>
        <taxon>Arachnida</taxon>
        <taxon>Araneae</taxon>
        <taxon>Araneomorphae</taxon>
        <taxon>Entelegynae</taxon>
        <taxon>Araneoidea</taxon>
        <taxon>Araneidae</taxon>
        <taxon>Araneus</taxon>
    </lineage>
</organism>
<feature type="compositionally biased region" description="Polar residues" evidence="1">
    <location>
        <begin position="35"/>
        <end position="51"/>
    </location>
</feature>
<reference evidence="2 3" key="1">
    <citation type="journal article" date="2019" name="Sci. Rep.">
        <title>Orb-weaving spider Araneus ventricosus genome elucidates the spidroin gene catalogue.</title>
        <authorList>
            <person name="Kono N."/>
            <person name="Nakamura H."/>
            <person name="Ohtoshi R."/>
            <person name="Moran D.A.P."/>
            <person name="Shinohara A."/>
            <person name="Yoshida Y."/>
            <person name="Fujiwara M."/>
            <person name="Mori M."/>
            <person name="Tomita M."/>
            <person name="Arakawa K."/>
        </authorList>
    </citation>
    <scope>NUCLEOTIDE SEQUENCE [LARGE SCALE GENOMIC DNA]</scope>
</reference>
<dbReference type="Proteomes" id="UP000499080">
    <property type="component" value="Unassembled WGS sequence"/>
</dbReference>
<protein>
    <recommendedName>
        <fullName evidence="4">Pre-C2HC domain-containing protein</fullName>
    </recommendedName>
</protein>
<dbReference type="EMBL" id="BGPR01000415">
    <property type="protein sequence ID" value="GBM19042.1"/>
    <property type="molecule type" value="Genomic_DNA"/>
</dbReference>
<dbReference type="AlphaFoldDB" id="A0A4Y2DQD9"/>
<accession>A0A4Y2DQD9</accession>
<evidence type="ECO:0000256" key="1">
    <source>
        <dbReference type="SAM" id="MobiDB-lite"/>
    </source>
</evidence>
<evidence type="ECO:0008006" key="4">
    <source>
        <dbReference type="Google" id="ProtNLM"/>
    </source>
</evidence>
<comment type="caution">
    <text evidence="2">The sequence shown here is derived from an EMBL/GenBank/DDBJ whole genome shotgun (WGS) entry which is preliminary data.</text>
</comment>
<proteinExistence type="predicted"/>
<feature type="region of interest" description="Disordered" evidence="1">
    <location>
        <begin position="26"/>
        <end position="59"/>
    </location>
</feature>
<keyword evidence="3" id="KW-1185">Reference proteome</keyword>
<evidence type="ECO:0000313" key="2">
    <source>
        <dbReference type="EMBL" id="GBM19042.1"/>
    </source>
</evidence>
<name>A0A4Y2DQD9_ARAVE</name>
<sequence length="292" mass="32738">MCTTDNDNACETVKSDVITDTDNLMETENNDKDVSLTSVNGSDNSVKNNGVGNDHSGPVNIDNCPPNGNTAVKPNVPVNRVINNCVVYDMPGGEITASDADGDIMNVDLPPRRQINEVEKIKCLAKEAGAFLKLHCTTSGDVRKLTDYLDKNQNEYFVIPRKAIKPIKVVIKGLPKDMDMDKIKTDLISKKFRVEKVNQLKKFKTRESLNIFQIHLIPTDNIHEIYKLDTLSYHIISAVPYQNRHNHQCFNCQRWNHGSNGCKLNPRCVVCSDNRPSKECPLKGEKDNVPKC</sequence>